<accession>A0A8X6MH99</accession>
<dbReference type="OrthoDB" id="8045273at2759"/>
<organism evidence="1 2">
    <name type="scientific">Nephila pilipes</name>
    <name type="common">Giant wood spider</name>
    <name type="synonym">Nephila maculata</name>
    <dbReference type="NCBI Taxonomy" id="299642"/>
    <lineage>
        <taxon>Eukaryota</taxon>
        <taxon>Metazoa</taxon>
        <taxon>Ecdysozoa</taxon>
        <taxon>Arthropoda</taxon>
        <taxon>Chelicerata</taxon>
        <taxon>Arachnida</taxon>
        <taxon>Araneae</taxon>
        <taxon>Araneomorphae</taxon>
        <taxon>Entelegynae</taxon>
        <taxon>Araneoidea</taxon>
        <taxon>Nephilidae</taxon>
        <taxon>Nephila</taxon>
    </lineage>
</organism>
<name>A0A8X6MH99_NEPPI</name>
<dbReference type="EMBL" id="BMAW01091884">
    <property type="protein sequence ID" value="GFS52080.1"/>
    <property type="molecule type" value="Genomic_DNA"/>
</dbReference>
<proteinExistence type="predicted"/>
<gene>
    <name evidence="1" type="primary">AVEN_65314_1</name>
    <name evidence="1" type="ORF">NPIL_387201</name>
</gene>
<evidence type="ECO:0000313" key="1">
    <source>
        <dbReference type="EMBL" id="GFS52080.1"/>
    </source>
</evidence>
<sequence length="130" mass="15394">MPSRGSNVETKSNWWLGPSWLKNPSEEWPKSNIFLDEEIINVERKKTVISVTNIDNEDKIFYLFSDYPKLLMIVDWIYIFFDNCRDTKNFRKFGSITVEERTRAEITLLRIAQRESFTGSQDKKIPNYCG</sequence>
<reference evidence="1" key="1">
    <citation type="submission" date="2020-08" db="EMBL/GenBank/DDBJ databases">
        <title>Multicomponent nature underlies the extraordinary mechanical properties of spider dragline silk.</title>
        <authorList>
            <person name="Kono N."/>
            <person name="Nakamura H."/>
            <person name="Mori M."/>
            <person name="Yoshida Y."/>
            <person name="Ohtoshi R."/>
            <person name="Malay A.D."/>
            <person name="Moran D.A.P."/>
            <person name="Tomita M."/>
            <person name="Numata K."/>
            <person name="Arakawa K."/>
        </authorList>
    </citation>
    <scope>NUCLEOTIDE SEQUENCE</scope>
</reference>
<keyword evidence="2" id="KW-1185">Reference proteome</keyword>
<comment type="caution">
    <text evidence="1">The sequence shown here is derived from an EMBL/GenBank/DDBJ whole genome shotgun (WGS) entry which is preliminary data.</text>
</comment>
<protein>
    <submittedName>
        <fullName evidence="1">Integrase catalytic domain-containing protein</fullName>
    </submittedName>
</protein>
<dbReference type="Proteomes" id="UP000887013">
    <property type="component" value="Unassembled WGS sequence"/>
</dbReference>
<dbReference type="AlphaFoldDB" id="A0A8X6MH99"/>
<evidence type="ECO:0000313" key="2">
    <source>
        <dbReference type="Proteomes" id="UP000887013"/>
    </source>
</evidence>